<dbReference type="EMBL" id="CAJVQB010135710">
    <property type="protein sequence ID" value="CAG8854285.1"/>
    <property type="molecule type" value="Genomic_DNA"/>
</dbReference>
<name>A0ABN7XGZ7_GIGMA</name>
<organism evidence="1 2">
    <name type="scientific">Gigaspora margarita</name>
    <dbReference type="NCBI Taxonomy" id="4874"/>
    <lineage>
        <taxon>Eukaryota</taxon>
        <taxon>Fungi</taxon>
        <taxon>Fungi incertae sedis</taxon>
        <taxon>Mucoromycota</taxon>
        <taxon>Glomeromycotina</taxon>
        <taxon>Glomeromycetes</taxon>
        <taxon>Diversisporales</taxon>
        <taxon>Gigasporaceae</taxon>
        <taxon>Gigaspora</taxon>
    </lineage>
</organism>
<feature type="non-terminal residue" evidence="1">
    <location>
        <position position="126"/>
    </location>
</feature>
<reference evidence="1 2" key="1">
    <citation type="submission" date="2021-06" db="EMBL/GenBank/DDBJ databases">
        <authorList>
            <person name="Kallberg Y."/>
            <person name="Tangrot J."/>
            <person name="Rosling A."/>
        </authorList>
    </citation>
    <scope>NUCLEOTIDE SEQUENCE [LARGE SCALE GENOMIC DNA]</scope>
    <source>
        <strain evidence="1 2">120-4 pot B 10/14</strain>
    </source>
</reference>
<evidence type="ECO:0000313" key="1">
    <source>
        <dbReference type="EMBL" id="CAG8854285.1"/>
    </source>
</evidence>
<comment type="caution">
    <text evidence="1">The sequence shown here is derived from an EMBL/GenBank/DDBJ whole genome shotgun (WGS) entry which is preliminary data.</text>
</comment>
<gene>
    <name evidence="1" type="ORF">GMARGA_LOCUS43106</name>
</gene>
<dbReference type="Proteomes" id="UP000789901">
    <property type="component" value="Unassembled WGS sequence"/>
</dbReference>
<protein>
    <submittedName>
        <fullName evidence="1">4623_t:CDS:1</fullName>
    </submittedName>
</protein>
<accession>A0ABN7XGZ7</accession>
<keyword evidence="2" id="KW-1185">Reference proteome</keyword>
<evidence type="ECO:0000313" key="2">
    <source>
        <dbReference type="Proteomes" id="UP000789901"/>
    </source>
</evidence>
<proteinExistence type="predicted"/>
<feature type="non-terminal residue" evidence="1">
    <location>
        <position position="1"/>
    </location>
</feature>
<sequence length="126" mass="15216">DLKGYLVHRSILKTERKEESMEKEISEYKINEITTSTILNKTWHIWNCVIKRAAKQYVKEKQVFKKEFKIYTMKATEIHSSLKRANKVTNRVNEKLQSIQKKGDMEMQLIEIELWYMVNYMPKLEE</sequence>